<gene>
    <name evidence="2" type="ORF">OKIOD_LOCUS8665</name>
</gene>
<dbReference type="EMBL" id="OU015570">
    <property type="protein sequence ID" value="CAG5101457.1"/>
    <property type="molecule type" value="Genomic_DNA"/>
</dbReference>
<reference evidence="2 3" key="1">
    <citation type="submission" date="2021-04" db="EMBL/GenBank/DDBJ databases">
        <authorList>
            <person name="Bliznina A."/>
        </authorList>
    </citation>
    <scope>NUCLEOTIDE SEQUENCE [LARGE SCALE GENOMIC DNA]</scope>
</reference>
<sequence length="441" mass="49628">MVVMTNTKRKNLCNERAIASGKVPAPHEDNFQTLMMFIRSNALRQLTKLQKKRLSGYDVTFTDLEIQKMKAQIYETAKSIMYSKSKAKKLLGDQAEYNTYLATVTDDHYKSDLLKKLSMRPVIMKQTVDLEILESASATTTGAIVETDTVTDKIQGENDCDLPDFLREEDEMVNLTPAPPTIKHDEQIDDSEMRPLPISRPLKRTIDKIHDAPAPATGRKKSSQPRKMVDLEAPDGSSSQAVSSSNDSSISDNGSVDLFGNAFASQSSCISYTVNEDGSLVTQSCNHSSSSGGVERLKITDKSMKMVKKRLGSTHGNRRLEKIGKFFAVKNLWELKRREQLSLTTIQCFIEILNGQLLKAKSKNVCLDVGFFESLKNSPLPEEFDPRSFDEIFILIPLSAFYLYHMTLLRISIKNRIIQILDSDIDKLNEDDCYRNQSVNV</sequence>
<keyword evidence="3" id="KW-1185">Reference proteome</keyword>
<name>A0ABN7SNB1_OIKDI</name>
<proteinExistence type="predicted"/>
<evidence type="ECO:0000313" key="2">
    <source>
        <dbReference type="EMBL" id="CAG5101457.1"/>
    </source>
</evidence>
<organism evidence="2 3">
    <name type="scientific">Oikopleura dioica</name>
    <name type="common">Tunicate</name>
    <dbReference type="NCBI Taxonomy" id="34765"/>
    <lineage>
        <taxon>Eukaryota</taxon>
        <taxon>Metazoa</taxon>
        <taxon>Chordata</taxon>
        <taxon>Tunicata</taxon>
        <taxon>Appendicularia</taxon>
        <taxon>Copelata</taxon>
        <taxon>Oikopleuridae</taxon>
        <taxon>Oikopleura</taxon>
    </lineage>
</organism>
<dbReference type="Proteomes" id="UP001158576">
    <property type="component" value="Chromosome YSR"/>
</dbReference>
<accession>A0ABN7SNB1</accession>
<evidence type="ECO:0000256" key="1">
    <source>
        <dbReference type="SAM" id="MobiDB-lite"/>
    </source>
</evidence>
<protein>
    <submittedName>
        <fullName evidence="2">Oidioi.mRNA.OKI2018_I69.YSR.g17107.t1.cds</fullName>
    </submittedName>
</protein>
<feature type="region of interest" description="Disordered" evidence="1">
    <location>
        <begin position="176"/>
        <end position="251"/>
    </location>
</feature>
<evidence type="ECO:0000313" key="3">
    <source>
        <dbReference type="Proteomes" id="UP001158576"/>
    </source>
</evidence>
<feature type="compositionally biased region" description="Low complexity" evidence="1">
    <location>
        <begin position="235"/>
        <end position="251"/>
    </location>
</feature>